<protein>
    <recommendedName>
        <fullName evidence="2">ATP-dependent dethiobiotin synthetase BioD</fullName>
        <ecNumber evidence="2">6.3.3.3</ecNumber>
    </recommendedName>
    <alternativeName>
        <fullName evidence="2">DTB synthetase</fullName>
        <shortName evidence="2">DTBS</shortName>
    </alternativeName>
    <alternativeName>
        <fullName evidence="2">Dethiobiotin synthase</fullName>
    </alternativeName>
</protein>
<dbReference type="EC" id="6.3.3.3" evidence="2"/>
<dbReference type="InterPro" id="IPR004472">
    <property type="entry name" value="DTB_synth_BioD"/>
</dbReference>
<comment type="pathway">
    <text evidence="2">Cofactor biosynthesis; biotin biosynthesis; biotin from 7,8-diaminononanoate: step 1/2.</text>
</comment>
<organism evidence="3 4">
    <name type="scientific">Sessilibacter corallicola</name>
    <dbReference type="NCBI Taxonomy" id="2904075"/>
    <lineage>
        <taxon>Bacteria</taxon>
        <taxon>Pseudomonadati</taxon>
        <taxon>Pseudomonadota</taxon>
        <taxon>Gammaproteobacteria</taxon>
        <taxon>Cellvibrionales</taxon>
        <taxon>Cellvibrionaceae</taxon>
        <taxon>Sessilibacter</taxon>
    </lineage>
</organism>
<dbReference type="PANTHER" id="PTHR43210">
    <property type="entry name" value="DETHIOBIOTIN SYNTHETASE"/>
    <property type="match status" value="1"/>
</dbReference>
<keyword evidence="1 2" id="KW-0093">Biotin biosynthesis</keyword>
<keyword evidence="2" id="KW-0460">Magnesium</keyword>
<keyword evidence="2" id="KW-0547">Nucleotide-binding</keyword>
<dbReference type="PIRSF" id="PIRSF006755">
    <property type="entry name" value="DTB_synth"/>
    <property type="match status" value="1"/>
</dbReference>
<accession>A0ABQ0ADX3</accession>
<feature type="binding site" evidence="2">
    <location>
        <position position="55"/>
    </location>
    <ligand>
        <name>Mg(2+)</name>
        <dbReference type="ChEBI" id="CHEBI:18420"/>
    </ligand>
</feature>
<comment type="similarity">
    <text evidence="2">Belongs to the dethiobiotin synthetase family.</text>
</comment>
<name>A0ABQ0ADX3_9GAMM</name>
<gene>
    <name evidence="2 3" type="primary">bioD</name>
    <name evidence="3" type="ORF">NBRC116591_36470</name>
</gene>
<proteinExistence type="inferred from homology"/>
<dbReference type="Proteomes" id="UP001465153">
    <property type="component" value="Unassembled WGS sequence"/>
</dbReference>
<dbReference type="PANTHER" id="PTHR43210:SF5">
    <property type="entry name" value="DETHIOBIOTIN SYNTHETASE"/>
    <property type="match status" value="1"/>
</dbReference>
<comment type="cofactor">
    <cofactor evidence="2">
        <name>Mg(2+)</name>
        <dbReference type="ChEBI" id="CHEBI:18420"/>
    </cofactor>
</comment>
<keyword evidence="2" id="KW-0067">ATP-binding</keyword>
<dbReference type="HAMAP" id="MF_00336">
    <property type="entry name" value="BioD"/>
    <property type="match status" value="1"/>
</dbReference>
<comment type="caution">
    <text evidence="3">The sequence shown here is derived from an EMBL/GenBank/DDBJ whole genome shotgun (WGS) entry which is preliminary data.</text>
</comment>
<feature type="binding site" evidence="2">
    <location>
        <begin position="177"/>
        <end position="178"/>
    </location>
    <ligand>
        <name>ATP</name>
        <dbReference type="ChEBI" id="CHEBI:30616"/>
    </ligand>
</feature>
<comment type="function">
    <text evidence="2">Catalyzes a mechanistically unusual reaction, the ATP-dependent insertion of CO2 between the N7 and N8 nitrogen atoms of 7,8-diaminopelargonic acid (DAPA, also called 7,8-diammoniononanoate) to form a ureido ring.</text>
</comment>
<evidence type="ECO:0000313" key="4">
    <source>
        <dbReference type="Proteomes" id="UP001465153"/>
    </source>
</evidence>
<comment type="caution">
    <text evidence="2">Lacks conserved residue(s) required for the propagation of feature annotation.</text>
</comment>
<feature type="active site" evidence="2">
    <location>
        <position position="38"/>
    </location>
</feature>
<dbReference type="Pfam" id="PF13500">
    <property type="entry name" value="AAA_26"/>
    <property type="match status" value="1"/>
</dbReference>
<dbReference type="RefSeq" id="WP_353304246.1">
    <property type="nucleotide sequence ID" value="NZ_BAABWN010000015.1"/>
</dbReference>
<feature type="binding site" evidence="2">
    <location>
        <begin position="117"/>
        <end position="120"/>
    </location>
    <ligand>
        <name>ATP</name>
        <dbReference type="ChEBI" id="CHEBI:30616"/>
    </ligand>
</feature>
<dbReference type="Gene3D" id="3.40.50.300">
    <property type="entry name" value="P-loop containing nucleotide triphosphate hydrolases"/>
    <property type="match status" value="1"/>
</dbReference>
<dbReference type="CDD" id="cd03109">
    <property type="entry name" value="DTBS"/>
    <property type="match status" value="1"/>
</dbReference>
<keyword evidence="4" id="KW-1185">Reference proteome</keyword>
<comment type="catalytic activity">
    <reaction evidence="2">
        <text>(7R,8S)-7,8-diammoniononanoate + CO2 + ATP = (4R,5S)-dethiobiotin + ADP + phosphate + 3 H(+)</text>
        <dbReference type="Rhea" id="RHEA:15805"/>
        <dbReference type="ChEBI" id="CHEBI:15378"/>
        <dbReference type="ChEBI" id="CHEBI:16526"/>
        <dbReference type="ChEBI" id="CHEBI:30616"/>
        <dbReference type="ChEBI" id="CHEBI:43474"/>
        <dbReference type="ChEBI" id="CHEBI:149469"/>
        <dbReference type="ChEBI" id="CHEBI:149473"/>
        <dbReference type="ChEBI" id="CHEBI:456216"/>
        <dbReference type="EC" id="6.3.3.3"/>
    </reaction>
</comment>
<evidence type="ECO:0000256" key="2">
    <source>
        <dbReference type="HAMAP-Rule" id="MF_00336"/>
    </source>
</evidence>
<feature type="binding site" evidence="2">
    <location>
        <begin position="13"/>
        <end position="18"/>
    </location>
    <ligand>
        <name>ATP</name>
        <dbReference type="ChEBI" id="CHEBI:30616"/>
    </ligand>
</feature>
<feature type="binding site" evidence="2">
    <location>
        <position position="17"/>
    </location>
    <ligand>
        <name>Mg(2+)</name>
        <dbReference type="ChEBI" id="CHEBI:18420"/>
    </ligand>
</feature>
<dbReference type="NCBIfam" id="TIGR00347">
    <property type="entry name" value="bioD"/>
    <property type="match status" value="1"/>
</dbReference>
<keyword evidence="2" id="KW-0436">Ligase</keyword>
<keyword evidence="2" id="KW-0479">Metal-binding</keyword>
<evidence type="ECO:0000313" key="3">
    <source>
        <dbReference type="EMBL" id="GAA6169836.1"/>
    </source>
</evidence>
<dbReference type="EMBL" id="BAABWN010000015">
    <property type="protein sequence ID" value="GAA6169836.1"/>
    <property type="molecule type" value="Genomic_DNA"/>
</dbReference>
<comment type="subcellular location">
    <subcellularLocation>
        <location evidence="2">Cytoplasm</location>
    </subcellularLocation>
</comment>
<comment type="subunit">
    <text evidence="2">Homodimer.</text>
</comment>
<sequence length="224" mass="23770">MAKKFFVTGTDTEVGKTFVSCAILEKAKQANLQTGALKPIAAGGFDDEGIIKNEDAVALSNAMTLTLPYQSINPVILKEPIAPHIAAEKEGKKLSASRLHGFVQGALLNRADLWLVEGAGGWFVPLNQRETLADFAVQLNVPVILVVGVRLGCLNHALLTAQAIAQSGLPLAGWVANCLDSEAAYTEENIETLKGRIRAPLLGVVPKCESPVEAATYISLEALL</sequence>
<reference evidence="3 4" key="1">
    <citation type="submission" date="2024-04" db="EMBL/GenBank/DDBJ databases">
        <title>Draft genome sequence of Sessilibacter corallicola NBRC 116591.</title>
        <authorList>
            <person name="Miyakawa T."/>
            <person name="Kusuya Y."/>
            <person name="Miura T."/>
        </authorList>
    </citation>
    <scope>NUCLEOTIDE SEQUENCE [LARGE SCALE GENOMIC DNA]</scope>
    <source>
        <strain evidence="3 4">KU-00831-HH</strain>
    </source>
</reference>
<feature type="binding site" evidence="2">
    <location>
        <position position="55"/>
    </location>
    <ligand>
        <name>ATP</name>
        <dbReference type="ChEBI" id="CHEBI:30616"/>
    </ligand>
</feature>
<feature type="binding site" evidence="2">
    <location>
        <position position="117"/>
    </location>
    <ligand>
        <name>Mg(2+)</name>
        <dbReference type="ChEBI" id="CHEBI:18420"/>
    </ligand>
</feature>
<keyword evidence="2" id="KW-0963">Cytoplasm</keyword>
<dbReference type="InterPro" id="IPR027417">
    <property type="entry name" value="P-loop_NTPase"/>
</dbReference>
<dbReference type="SUPFAM" id="SSF52540">
    <property type="entry name" value="P-loop containing nucleoside triphosphate hydrolases"/>
    <property type="match status" value="1"/>
</dbReference>
<evidence type="ECO:0000256" key="1">
    <source>
        <dbReference type="ARBA" id="ARBA00022756"/>
    </source>
</evidence>